<dbReference type="Pfam" id="PF22600">
    <property type="entry name" value="MTPAP-like_central"/>
    <property type="match status" value="1"/>
</dbReference>
<dbReference type="EC" id="2.7.7.52" evidence="5"/>
<keyword evidence="6" id="KW-0963">Cytoplasm</keyword>
<evidence type="ECO:0000256" key="9">
    <source>
        <dbReference type="ARBA" id="ARBA00022842"/>
    </source>
</evidence>
<dbReference type="FunFam" id="1.10.1410.10:FF:000018">
    <property type="entry name" value="Terminal uridylyltransferase cid1"/>
    <property type="match status" value="1"/>
</dbReference>
<evidence type="ECO:0000256" key="10">
    <source>
        <dbReference type="ARBA" id="ARBA00049105"/>
    </source>
</evidence>
<feature type="compositionally biased region" description="Basic and acidic residues" evidence="11">
    <location>
        <begin position="335"/>
        <end position="346"/>
    </location>
</feature>
<protein>
    <recommendedName>
        <fullName evidence="5">RNA uridylyltransferase</fullName>
        <ecNumber evidence="5">2.7.7.52</ecNumber>
    </recommendedName>
</protein>
<dbReference type="AlphaFoldDB" id="A0A1J3CZT2"/>
<dbReference type="PANTHER" id="PTHR12271">
    <property type="entry name" value="POLY A POLYMERASE CID PAP -RELATED"/>
    <property type="match status" value="1"/>
</dbReference>
<proteinExistence type="inferred from homology"/>
<dbReference type="Gene3D" id="3.30.460.10">
    <property type="entry name" value="Beta Polymerase, domain 2"/>
    <property type="match status" value="1"/>
</dbReference>
<evidence type="ECO:0000256" key="2">
    <source>
        <dbReference type="ARBA" id="ARBA00001946"/>
    </source>
</evidence>
<feature type="region of interest" description="Disordered" evidence="11">
    <location>
        <begin position="335"/>
        <end position="366"/>
    </location>
</feature>
<evidence type="ECO:0000256" key="11">
    <source>
        <dbReference type="SAM" id="MobiDB-lite"/>
    </source>
</evidence>
<accession>A0A1J3CZT2</accession>
<sequence length="761" mass="85156">MADGGADSPAPPSDNGGEFLLSLLHRRPYQQNNNRPEHQSYALDPAIAAVGPTVNAFPPSNWPSNGRDRPGTHTPHWPLAFSPPNLSPNLLGFSQFPLNPFPTNQFDGNQRVSAEDAYRLGLTGAGNHAIGLTGTGSHAMQSMVQPPPQSENRKLVFGSFSGDAAQSLNGLPNGNVKYDSNLISANHHEQHLRNPQSVVPNSIPDPNLSHLRNLHEHRGGFAGRGNWGPIGNNGRGVKSTPTPPPPGFSSNQRGWDRDLGSKDGDRVIGNFQRNHDKLSVDLSAEDERLRRLSIQNESRFNLSQQVDHPGPPMGTNLHSVSAADAEDSFSMLNKEARGGGQYKEESGQLSKGKKGGNVEFGPGDDELEDFGEDIVESLLLEDETDDKNAKDGKKKSREKESRVDNRGQWLLGQRLRMVKRYMACRNDIHRYDAPFMAVYKSLIPAEEELEKQKQLMAQLEKLVAKEWPHAKLYLYGSCANSFGFPKSDIDVCLAIEDEDINKADMLLKLAEILEADNLQNVQALTRARVPIVKLMDPVTGISCDICINNVLAVVNTKLLRDYARIDVRLRQLAFIVKHWAKSRRVNETYQGTLSSYAYVLMCIHFLQMRRPPILPCLQEMEPTYSVRVDNIRCTYFDNVDRLVNFGSTNRETIAELVWGFFNYWAYGHDYANTVVSVRTGSILGKREKDWTRRVGNDRHLICIEDPFETSHDLGRVVDKFSIRVLREEFERAAKIMHQDPNPCAKLFEPYLPGDNNGQAHN</sequence>
<keyword evidence="7" id="KW-0808">Transferase</keyword>
<feature type="compositionally biased region" description="Basic and acidic residues" evidence="11">
    <location>
        <begin position="254"/>
        <end position="266"/>
    </location>
</feature>
<dbReference type="InterPro" id="IPR002058">
    <property type="entry name" value="PAP_assoc"/>
</dbReference>
<evidence type="ECO:0000259" key="13">
    <source>
        <dbReference type="Pfam" id="PF22600"/>
    </source>
</evidence>
<dbReference type="GO" id="GO:0050265">
    <property type="term" value="F:RNA uridylyltransferase activity"/>
    <property type="evidence" value="ECO:0007669"/>
    <property type="project" value="UniProtKB-EC"/>
</dbReference>
<evidence type="ECO:0000256" key="8">
    <source>
        <dbReference type="ARBA" id="ARBA00022723"/>
    </source>
</evidence>
<feature type="region of interest" description="Disordered" evidence="11">
    <location>
        <begin position="1"/>
        <end position="37"/>
    </location>
</feature>
<feature type="compositionally biased region" description="Gly residues" evidence="11">
    <location>
        <begin position="220"/>
        <end position="234"/>
    </location>
</feature>
<dbReference type="FunFam" id="3.30.460.10:FF:000067">
    <property type="entry name" value="Terminal uridylyltransferase cid1"/>
    <property type="match status" value="1"/>
</dbReference>
<evidence type="ECO:0000259" key="12">
    <source>
        <dbReference type="Pfam" id="PF03828"/>
    </source>
</evidence>
<dbReference type="PANTHER" id="PTHR12271:SF40">
    <property type="entry name" value="POLY(A) RNA POLYMERASE GLD2"/>
    <property type="match status" value="1"/>
</dbReference>
<keyword evidence="8" id="KW-0479">Metal-binding</keyword>
<feature type="region of interest" description="Disordered" evidence="11">
    <location>
        <begin position="300"/>
        <end position="319"/>
    </location>
</feature>
<comment type="catalytic activity">
    <reaction evidence="10">
        <text>RNA(n) + UTP = RNA(n)-3'-uridine ribonucleotide + diphosphate</text>
        <dbReference type="Rhea" id="RHEA:14785"/>
        <dbReference type="Rhea" id="RHEA-COMP:14527"/>
        <dbReference type="Rhea" id="RHEA-COMP:17348"/>
        <dbReference type="ChEBI" id="CHEBI:33019"/>
        <dbReference type="ChEBI" id="CHEBI:46398"/>
        <dbReference type="ChEBI" id="CHEBI:140395"/>
        <dbReference type="ChEBI" id="CHEBI:173116"/>
        <dbReference type="EC" id="2.7.7.52"/>
    </reaction>
</comment>
<evidence type="ECO:0000256" key="6">
    <source>
        <dbReference type="ARBA" id="ARBA00022490"/>
    </source>
</evidence>
<dbReference type="GO" id="GO:0000956">
    <property type="term" value="P:nuclear-transcribed mRNA catabolic process"/>
    <property type="evidence" value="ECO:0007669"/>
    <property type="project" value="UniProtKB-ARBA"/>
</dbReference>
<comment type="similarity">
    <text evidence="4">Belongs to the DNA polymerase type-B-like family.</text>
</comment>
<comment type="cofactor">
    <cofactor evidence="1">
        <name>Mn(2+)</name>
        <dbReference type="ChEBI" id="CHEBI:29035"/>
    </cofactor>
</comment>
<reference evidence="14" key="1">
    <citation type="submission" date="2016-07" db="EMBL/GenBank/DDBJ databases">
        <title>De novo transcriptome assembly of four accessions of the metal hyperaccumulator plant Noccaea caerulescens.</title>
        <authorList>
            <person name="Blande D."/>
            <person name="Halimaa P."/>
            <person name="Tervahauta A.I."/>
            <person name="Aarts M.G."/>
            <person name="Karenlampi S.O."/>
        </authorList>
    </citation>
    <scope>NUCLEOTIDE SEQUENCE</scope>
</reference>
<evidence type="ECO:0000256" key="7">
    <source>
        <dbReference type="ARBA" id="ARBA00022679"/>
    </source>
</evidence>
<comment type="cofactor">
    <cofactor evidence="2">
        <name>Mg(2+)</name>
        <dbReference type="ChEBI" id="CHEBI:18420"/>
    </cofactor>
</comment>
<dbReference type="GO" id="GO:0010628">
    <property type="term" value="P:positive regulation of gene expression"/>
    <property type="evidence" value="ECO:0007669"/>
    <property type="project" value="UniProtKB-ARBA"/>
</dbReference>
<dbReference type="SUPFAM" id="SSF81301">
    <property type="entry name" value="Nucleotidyltransferase"/>
    <property type="match status" value="1"/>
</dbReference>
<dbReference type="GO" id="GO:0046872">
    <property type="term" value="F:metal ion binding"/>
    <property type="evidence" value="ECO:0007669"/>
    <property type="project" value="UniProtKB-KW"/>
</dbReference>
<dbReference type="InterPro" id="IPR054708">
    <property type="entry name" value="MTPAP-like_central"/>
</dbReference>
<feature type="region of interest" description="Disordered" evidence="11">
    <location>
        <begin position="217"/>
        <end position="270"/>
    </location>
</feature>
<gene>
    <name evidence="14" type="ORF">GA_TR2276_c0_g1_i1_g.7378</name>
</gene>
<keyword evidence="9" id="KW-0460">Magnesium</keyword>
<dbReference type="CDD" id="cd05402">
    <property type="entry name" value="NT_PAP_TUTase"/>
    <property type="match status" value="1"/>
</dbReference>
<feature type="region of interest" description="Disordered" evidence="11">
    <location>
        <begin position="58"/>
        <end position="81"/>
    </location>
</feature>
<dbReference type="SUPFAM" id="SSF81631">
    <property type="entry name" value="PAP/OAS1 substrate-binding domain"/>
    <property type="match status" value="1"/>
</dbReference>
<dbReference type="GO" id="GO:0031123">
    <property type="term" value="P:RNA 3'-end processing"/>
    <property type="evidence" value="ECO:0007669"/>
    <property type="project" value="TreeGrafter"/>
</dbReference>
<comment type="subcellular location">
    <subcellularLocation>
        <location evidence="3">Cytoplasm</location>
    </subcellularLocation>
</comment>
<organism evidence="14">
    <name type="scientific">Noccaea caerulescens</name>
    <name type="common">Alpine penny-cress</name>
    <name type="synonym">Thlaspi caerulescens</name>
    <dbReference type="NCBI Taxonomy" id="107243"/>
    <lineage>
        <taxon>Eukaryota</taxon>
        <taxon>Viridiplantae</taxon>
        <taxon>Streptophyta</taxon>
        <taxon>Embryophyta</taxon>
        <taxon>Tracheophyta</taxon>
        <taxon>Spermatophyta</taxon>
        <taxon>Magnoliopsida</taxon>
        <taxon>eudicotyledons</taxon>
        <taxon>Gunneridae</taxon>
        <taxon>Pentapetalae</taxon>
        <taxon>rosids</taxon>
        <taxon>malvids</taxon>
        <taxon>Brassicales</taxon>
        <taxon>Brassicaceae</taxon>
        <taxon>Coluteocarpeae</taxon>
        <taxon>Noccaea</taxon>
    </lineage>
</organism>
<evidence type="ECO:0000256" key="3">
    <source>
        <dbReference type="ARBA" id="ARBA00004496"/>
    </source>
</evidence>
<evidence type="ECO:0000313" key="14">
    <source>
        <dbReference type="EMBL" id="JAU09860.1"/>
    </source>
</evidence>
<evidence type="ECO:0000256" key="4">
    <source>
        <dbReference type="ARBA" id="ARBA00008593"/>
    </source>
</evidence>
<feature type="compositionally biased region" description="Basic and acidic residues" evidence="11">
    <location>
        <begin position="386"/>
        <end position="403"/>
    </location>
</feature>
<feature type="domain" description="Poly(A) RNA polymerase mitochondrial-like central palm" evidence="13">
    <location>
        <begin position="436"/>
        <end position="563"/>
    </location>
</feature>
<evidence type="ECO:0000256" key="5">
    <source>
        <dbReference type="ARBA" id="ARBA00012472"/>
    </source>
</evidence>
<dbReference type="GO" id="GO:0005737">
    <property type="term" value="C:cytoplasm"/>
    <property type="evidence" value="ECO:0007669"/>
    <property type="project" value="UniProtKB-SubCell"/>
</dbReference>
<evidence type="ECO:0000256" key="1">
    <source>
        <dbReference type="ARBA" id="ARBA00001936"/>
    </source>
</evidence>
<dbReference type="Gene3D" id="1.10.1410.10">
    <property type="match status" value="1"/>
</dbReference>
<dbReference type="EMBL" id="GEVI01022460">
    <property type="protein sequence ID" value="JAU09860.1"/>
    <property type="molecule type" value="Transcribed_RNA"/>
</dbReference>
<feature type="region of interest" description="Disordered" evidence="11">
    <location>
        <begin position="381"/>
        <end position="403"/>
    </location>
</feature>
<dbReference type="Pfam" id="PF03828">
    <property type="entry name" value="PAP_assoc"/>
    <property type="match status" value="1"/>
</dbReference>
<name>A0A1J3CZT2_NOCCA</name>
<feature type="domain" description="PAP-associated" evidence="12">
    <location>
        <begin position="653"/>
        <end position="711"/>
    </location>
</feature>
<dbReference type="InterPro" id="IPR043519">
    <property type="entry name" value="NT_sf"/>
</dbReference>
<dbReference type="GO" id="GO:0061157">
    <property type="term" value="P:mRNA destabilization"/>
    <property type="evidence" value="ECO:0007669"/>
    <property type="project" value="UniProtKB-ARBA"/>
</dbReference>